<accession>A0A979FVI9</accession>
<dbReference type="InterPro" id="IPR035892">
    <property type="entry name" value="C2_domain_sf"/>
</dbReference>
<dbReference type="GO" id="GO:0005544">
    <property type="term" value="F:calcium-dependent phospholipid binding"/>
    <property type="evidence" value="ECO:0007669"/>
    <property type="project" value="TreeGrafter"/>
</dbReference>
<dbReference type="InterPro" id="IPR051634">
    <property type="entry name" value="Extended_Synaptotagmin"/>
</dbReference>
<protein>
    <submittedName>
        <fullName evidence="3">Extended synaptotagmin-1-like</fullName>
    </submittedName>
</protein>
<dbReference type="Gene3D" id="2.60.40.150">
    <property type="entry name" value="C2 domain"/>
    <property type="match status" value="1"/>
</dbReference>
<evidence type="ECO:0000259" key="1">
    <source>
        <dbReference type="Pfam" id="PF00168"/>
    </source>
</evidence>
<dbReference type="PANTHER" id="PTHR45761">
    <property type="entry name" value="EXTENDED SYNAPTOTAGMIN-LIKE PROTEIN 2, ISOFORM C"/>
    <property type="match status" value="1"/>
</dbReference>
<keyword evidence="2" id="KW-1185">Reference proteome</keyword>
<proteinExistence type="predicted"/>
<dbReference type="InterPro" id="IPR000008">
    <property type="entry name" value="C2_dom"/>
</dbReference>
<dbReference type="GO" id="GO:0008429">
    <property type="term" value="F:phosphatidylethanolamine binding"/>
    <property type="evidence" value="ECO:0007669"/>
    <property type="project" value="TreeGrafter"/>
</dbReference>
<dbReference type="AlphaFoldDB" id="A0A979FVI9"/>
<dbReference type="Proteomes" id="UP000694843">
    <property type="component" value="Unplaced"/>
</dbReference>
<dbReference type="GeneID" id="125179442"/>
<gene>
    <name evidence="3" type="primary">LOC125179442</name>
</gene>
<feature type="domain" description="C2" evidence="1">
    <location>
        <begin position="47"/>
        <end position="91"/>
    </location>
</feature>
<dbReference type="GO" id="GO:0005509">
    <property type="term" value="F:calcium ion binding"/>
    <property type="evidence" value="ECO:0007669"/>
    <property type="project" value="TreeGrafter"/>
</dbReference>
<evidence type="ECO:0000313" key="2">
    <source>
        <dbReference type="Proteomes" id="UP000694843"/>
    </source>
</evidence>
<name>A0A979FVI9_HYAAZ</name>
<dbReference type="RefSeq" id="XP_047741270.1">
    <property type="nucleotide sequence ID" value="XM_047885314.1"/>
</dbReference>
<reference evidence="3" key="1">
    <citation type="submission" date="2025-08" db="UniProtKB">
        <authorList>
            <consortium name="RefSeq"/>
        </authorList>
    </citation>
    <scope>IDENTIFICATION</scope>
    <source>
        <tissue evidence="3">Whole organism</tissue>
    </source>
</reference>
<organism evidence="2 3">
    <name type="scientific">Hyalella azteca</name>
    <name type="common">Amphipod</name>
    <dbReference type="NCBI Taxonomy" id="294128"/>
    <lineage>
        <taxon>Eukaryota</taxon>
        <taxon>Metazoa</taxon>
        <taxon>Ecdysozoa</taxon>
        <taxon>Arthropoda</taxon>
        <taxon>Crustacea</taxon>
        <taxon>Multicrustacea</taxon>
        <taxon>Malacostraca</taxon>
        <taxon>Eumalacostraca</taxon>
        <taxon>Peracarida</taxon>
        <taxon>Amphipoda</taxon>
        <taxon>Senticaudata</taxon>
        <taxon>Talitrida</taxon>
        <taxon>Talitroidea</taxon>
        <taxon>Hyalellidae</taxon>
        <taxon>Hyalella</taxon>
    </lineage>
</organism>
<sequence>MVSGELFSKLMHSFLTKVISDLLVAPNSISVPFVDASAIRCPSPPGAVRVCVVEAQDLRAHDFLRKVDPYCVVRLGAEHSVTACLKNSNNPC</sequence>
<dbReference type="GO" id="GO:0005789">
    <property type="term" value="C:endoplasmic reticulum membrane"/>
    <property type="evidence" value="ECO:0007669"/>
    <property type="project" value="TreeGrafter"/>
</dbReference>
<dbReference type="GO" id="GO:0035091">
    <property type="term" value="F:phosphatidylinositol binding"/>
    <property type="evidence" value="ECO:0007669"/>
    <property type="project" value="TreeGrafter"/>
</dbReference>
<dbReference type="KEGG" id="hazt:125179442"/>
<dbReference type="Pfam" id="PF00168">
    <property type="entry name" value="C2"/>
    <property type="match status" value="1"/>
</dbReference>
<evidence type="ECO:0000313" key="3">
    <source>
        <dbReference type="RefSeq" id="XP_047741270.1"/>
    </source>
</evidence>
<dbReference type="SUPFAM" id="SSF49562">
    <property type="entry name" value="C2 domain (Calcium/lipid-binding domain, CaLB)"/>
    <property type="match status" value="1"/>
</dbReference>
<dbReference type="GO" id="GO:0031210">
    <property type="term" value="F:phosphatidylcholine binding"/>
    <property type="evidence" value="ECO:0007669"/>
    <property type="project" value="TreeGrafter"/>
</dbReference>
<dbReference type="CDD" id="cd00030">
    <property type="entry name" value="C2"/>
    <property type="match status" value="1"/>
</dbReference>
<dbReference type="PANTHER" id="PTHR45761:SF1">
    <property type="entry name" value="EXTENDED SYNAPTOTAGMIN-LIKE PROTEIN 2, ISOFORM C"/>
    <property type="match status" value="1"/>
</dbReference>